<evidence type="ECO:0000313" key="5">
    <source>
        <dbReference type="Proteomes" id="UP000655751"/>
    </source>
</evidence>
<keyword evidence="1 2" id="KW-0238">DNA-binding</keyword>
<evidence type="ECO:0000313" key="4">
    <source>
        <dbReference type="EMBL" id="MBH0779250.1"/>
    </source>
</evidence>
<dbReference type="SUPFAM" id="SSF46689">
    <property type="entry name" value="Homeodomain-like"/>
    <property type="match status" value="1"/>
</dbReference>
<dbReference type="InterPro" id="IPR050109">
    <property type="entry name" value="HTH-type_TetR-like_transc_reg"/>
</dbReference>
<name>A0A931IF65_9NOCA</name>
<dbReference type="GO" id="GO:0000976">
    <property type="term" value="F:transcription cis-regulatory region binding"/>
    <property type="evidence" value="ECO:0007669"/>
    <property type="project" value="TreeGrafter"/>
</dbReference>
<dbReference type="Pfam" id="PF00440">
    <property type="entry name" value="TetR_N"/>
    <property type="match status" value="1"/>
</dbReference>
<protein>
    <submittedName>
        <fullName evidence="4">TetR/AcrR family transcriptional regulator</fullName>
    </submittedName>
</protein>
<dbReference type="InterPro" id="IPR009057">
    <property type="entry name" value="Homeodomain-like_sf"/>
</dbReference>
<dbReference type="InterPro" id="IPR001647">
    <property type="entry name" value="HTH_TetR"/>
</dbReference>
<evidence type="ECO:0000256" key="1">
    <source>
        <dbReference type="ARBA" id="ARBA00023125"/>
    </source>
</evidence>
<reference evidence="4" key="1">
    <citation type="submission" date="2020-11" db="EMBL/GenBank/DDBJ databases">
        <title>Nocardia NEAU-351.nov., a novel actinomycete isolated from the cow dung.</title>
        <authorList>
            <person name="Zhang X."/>
        </authorList>
    </citation>
    <scope>NUCLEOTIDE SEQUENCE</scope>
    <source>
        <strain evidence="4">NEAU-351</strain>
    </source>
</reference>
<dbReference type="PROSITE" id="PS50977">
    <property type="entry name" value="HTH_TETR_2"/>
    <property type="match status" value="1"/>
</dbReference>
<dbReference type="PANTHER" id="PTHR30055">
    <property type="entry name" value="HTH-TYPE TRANSCRIPTIONAL REGULATOR RUTR"/>
    <property type="match status" value="1"/>
</dbReference>
<dbReference type="Gene3D" id="1.10.357.10">
    <property type="entry name" value="Tetracycline Repressor, domain 2"/>
    <property type="match status" value="1"/>
</dbReference>
<comment type="caution">
    <text evidence="4">The sequence shown here is derived from an EMBL/GenBank/DDBJ whole genome shotgun (WGS) entry which is preliminary data.</text>
</comment>
<proteinExistence type="predicted"/>
<evidence type="ECO:0000256" key="2">
    <source>
        <dbReference type="PROSITE-ProRule" id="PRU00335"/>
    </source>
</evidence>
<dbReference type="PANTHER" id="PTHR30055:SF153">
    <property type="entry name" value="HTH-TYPE TRANSCRIPTIONAL REPRESSOR RV3405C"/>
    <property type="match status" value="1"/>
</dbReference>
<accession>A0A931IF65</accession>
<feature type="domain" description="HTH tetR-type" evidence="3">
    <location>
        <begin position="24"/>
        <end position="84"/>
    </location>
</feature>
<dbReference type="Proteomes" id="UP000655751">
    <property type="component" value="Unassembled WGS sequence"/>
</dbReference>
<dbReference type="AlphaFoldDB" id="A0A931IF65"/>
<feature type="DNA-binding region" description="H-T-H motif" evidence="2">
    <location>
        <begin position="47"/>
        <end position="66"/>
    </location>
</feature>
<keyword evidence="5" id="KW-1185">Reference proteome</keyword>
<dbReference type="RefSeq" id="WP_196151567.1">
    <property type="nucleotide sequence ID" value="NZ_JADMLG010000010.1"/>
</dbReference>
<organism evidence="4 5">
    <name type="scientific">Nocardia bovistercoris</name>
    <dbReference type="NCBI Taxonomy" id="2785916"/>
    <lineage>
        <taxon>Bacteria</taxon>
        <taxon>Bacillati</taxon>
        <taxon>Actinomycetota</taxon>
        <taxon>Actinomycetes</taxon>
        <taxon>Mycobacteriales</taxon>
        <taxon>Nocardiaceae</taxon>
        <taxon>Nocardia</taxon>
    </lineage>
</organism>
<sequence length="213" mass="23058">MNSSPVALSELLSRATSDTSAAPDATAERIIDAAVAESAAVGLDRLRMEDVVRRSGLGRTTVYRRFPTRDELVRALATRETRRFLSAVSAGIDSVEAPSERVVEAFVAAVSFARKHPMMRRMAETAPGSVVDLAHAPDAELFAAGTAFITRQLHGANPGEPSREARWVADVFARLFLTYLALPPVDPDVRDDTELRAFAQAVLIPMAERVTPS</sequence>
<evidence type="ECO:0000259" key="3">
    <source>
        <dbReference type="PROSITE" id="PS50977"/>
    </source>
</evidence>
<gene>
    <name evidence="4" type="ORF">IT779_23560</name>
</gene>
<dbReference type="EMBL" id="JADMLG010000010">
    <property type="protein sequence ID" value="MBH0779250.1"/>
    <property type="molecule type" value="Genomic_DNA"/>
</dbReference>
<dbReference type="GO" id="GO:0003700">
    <property type="term" value="F:DNA-binding transcription factor activity"/>
    <property type="evidence" value="ECO:0007669"/>
    <property type="project" value="TreeGrafter"/>
</dbReference>